<keyword evidence="1" id="KW-1133">Transmembrane helix</keyword>
<evidence type="ECO:0000313" key="2">
    <source>
        <dbReference type="EMBL" id="MBB5801616.1"/>
    </source>
</evidence>
<feature type="transmembrane region" description="Helical" evidence="1">
    <location>
        <begin position="6"/>
        <end position="26"/>
    </location>
</feature>
<evidence type="ECO:0000313" key="3">
    <source>
        <dbReference type="Proteomes" id="UP000552097"/>
    </source>
</evidence>
<proteinExistence type="predicted"/>
<dbReference type="RefSeq" id="WP_184917678.1">
    <property type="nucleotide sequence ID" value="NZ_JACHMO010000001.1"/>
</dbReference>
<feature type="transmembrane region" description="Helical" evidence="1">
    <location>
        <begin position="157"/>
        <end position="177"/>
    </location>
</feature>
<keyword evidence="1" id="KW-0472">Membrane</keyword>
<evidence type="ECO:0000256" key="1">
    <source>
        <dbReference type="SAM" id="Phobius"/>
    </source>
</evidence>
<name>A0A7W9HGK9_9PSEU</name>
<protein>
    <submittedName>
        <fullName evidence="2">Capsular polysaccharide biosynthesis protein</fullName>
    </submittedName>
</protein>
<reference evidence="2 3" key="1">
    <citation type="submission" date="2020-08" db="EMBL/GenBank/DDBJ databases">
        <title>Sequencing the genomes of 1000 actinobacteria strains.</title>
        <authorList>
            <person name="Klenk H.-P."/>
        </authorList>
    </citation>
    <scope>NUCLEOTIDE SEQUENCE [LARGE SCALE GENOMIC DNA]</scope>
    <source>
        <strain evidence="2 3">DSM 45486</strain>
    </source>
</reference>
<sequence>MRLPGLPLRISLGVALLVAVVVLIVVEMRGEEYQSRVGLLAVASDNSAESGHARYGEVVALSLPALVEVSRSPSVLRAPAQELGTTIDDLARRVSVELVPASGLARLSVRAPTADEAAQAATRIAQAVVDVDLLAPAARLRVLDRPETTRTAPDRPLASGLALVGGVIAGLAAYAVAHLRRTRPADQVRAALTAGGVRHPVAVLPDDDPGLAQRLAVLCEASARPARVVAVVPELIARADELAAELPDKTGEPGDGDAVIAVVPADSRRQDELATVVGALPAVATVVAVVMC</sequence>
<dbReference type="Proteomes" id="UP000552097">
    <property type="component" value="Unassembled WGS sequence"/>
</dbReference>
<accession>A0A7W9HGK9</accession>
<dbReference type="EMBL" id="JACHMO010000001">
    <property type="protein sequence ID" value="MBB5801616.1"/>
    <property type="molecule type" value="Genomic_DNA"/>
</dbReference>
<keyword evidence="3" id="KW-1185">Reference proteome</keyword>
<comment type="caution">
    <text evidence="2">The sequence shown here is derived from an EMBL/GenBank/DDBJ whole genome shotgun (WGS) entry which is preliminary data.</text>
</comment>
<gene>
    <name evidence="2" type="ORF">F4560_001384</name>
</gene>
<organism evidence="2 3">
    <name type="scientific">Saccharothrix ecbatanensis</name>
    <dbReference type="NCBI Taxonomy" id="1105145"/>
    <lineage>
        <taxon>Bacteria</taxon>
        <taxon>Bacillati</taxon>
        <taxon>Actinomycetota</taxon>
        <taxon>Actinomycetes</taxon>
        <taxon>Pseudonocardiales</taxon>
        <taxon>Pseudonocardiaceae</taxon>
        <taxon>Saccharothrix</taxon>
    </lineage>
</organism>
<dbReference type="AlphaFoldDB" id="A0A7W9HGK9"/>
<keyword evidence="1" id="KW-0812">Transmembrane</keyword>